<dbReference type="SUPFAM" id="SSF64518">
    <property type="entry name" value="Phase 1 flagellin"/>
    <property type="match status" value="1"/>
</dbReference>
<dbReference type="PANTHER" id="PTHR42792">
    <property type="entry name" value="FLAGELLIN"/>
    <property type="match status" value="1"/>
</dbReference>
<gene>
    <name evidence="2" type="ORF">METZ01_LOCUS273112</name>
</gene>
<sequence length="160" mass="17291">MVINTNMEALQTANNLNVSQTELSKSLSRLSSGSRIIKPSDDAAGLAVTSRLRSQIKRLDSALSNVVNAVSFTQTQDGFMKTIDKALRRMGELAMLAKDGTKSTADLNLYQKEFAQLQDYVDNTRTKEYNAVSLFGSTGAAVTVDSEGNTFDMPGIDLSA</sequence>
<dbReference type="GO" id="GO:0009288">
    <property type="term" value="C:bacterial-type flagellum"/>
    <property type="evidence" value="ECO:0007669"/>
    <property type="project" value="InterPro"/>
</dbReference>
<dbReference type="Pfam" id="PF00669">
    <property type="entry name" value="Flagellin_N"/>
    <property type="match status" value="1"/>
</dbReference>
<dbReference type="PRINTS" id="PR00207">
    <property type="entry name" value="FLAGELLIN"/>
</dbReference>
<proteinExistence type="predicted"/>
<evidence type="ECO:0000259" key="1">
    <source>
        <dbReference type="Pfam" id="PF00669"/>
    </source>
</evidence>
<reference evidence="2" key="1">
    <citation type="submission" date="2018-05" db="EMBL/GenBank/DDBJ databases">
        <authorList>
            <person name="Lanie J.A."/>
            <person name="Ng W.-L."/>
            <person name="Kazmierczak K.M."/>
            <person name="Andrzejewski T.M."/>
            <person name="Davidsen T.M."/>
            <person name="Wayne K.J."/>
            <person name="Tettelin H."/>
            <person name="Glass J.I."/>
            <person name="Rusch D."/>
            <person name="Podicherti R."/>
            <person name="Tsui H.-C.T."/>
            <person name="Winkler M.E."/>
        </authorList>
    </citation>
    <scope>NUCLEOTIDE SEQUENCE</scope>
</reference>
<dbReference type="InterPro" id="IPR001492">
    <property type="entry name" value="Flagellin"/>
</dbReference>
<name>A0A382K7F5_9ZZZZ</name>
<evidence type="ECO:0000313" key="2">
    <source>
        <dbReference type="EMBL" id="SVC20258.1"/>
    </source>
</evidence>
<feature type="non-terminal residue" evidence="2">
    <location>
        <position position="160"/>
    </location>
</feature>
<accession>A0A382K7F5</accession>
<dbReference type="PANTHER" id="PTHR42792:SF2">
    <property type="entry name" value="FLAGELLIN"/>
    <property type="match status" value="1"/>
</dbReference>
<organism evidence="2">
    <name type="scientific">marine metagenome</name>
    <dbReference type="NCBI Taxonomy" id="408172"/>
    <lineage>
        <taxon>unclassified sequences</taxon>
        <taxon>metagenomes</taxon>
        <taxon>ecological metagenomes</taxon>
    </lineage>
</organism>
<dbReference type="AlphaFoldDB" id="A0A382K7F5"/>
<feature type="domain" description="Flagellin N-terminal" evidence="1">
    <location>
        <begin position="3"/>
        <end position="136"/>
    </location>
</feature>
<dbReference type="InterPro" id="IPR001029">
    <property type="entry name" value="Flagellin_N"/>
</dbReference>
<dbReference type="GO" id="GO:0005198">
    <property type="term" value="F:structural molecule activity"/>
    <property type="evidence" value="ECO:0007669"/>
    <property type="project" value="InterPro"/>
</dbReference>
<protein>
    <recommendedName>
        <fullName evidence="1">Flagellin N-terminal domain-containing protein</fullName>
    </recommendedName>
</protein>
<dbReference type="Gene3D" id="1.20.1330.10">
    <property type="entry name" value="f41 fragment of flagellin, N-terminal domain"/>
    <property type="match status" value="1"/>
</dbReference>
<dbReference type="EMBL" id="UINC01078819">
    <property type="protein sequence ID" value="SVC20258.1"/>
    <property type="molecule type" value="Genomic_DNA"/>
</dbReference>